<keyword evidence="3" id="KW-1185">Reference proteome</keyword>
<evidence type="ECO:0000313" key="2">
    <source>
        <dbReference type="EMBL" id="MDN4526707.1"/>
    </source>
</evidence>
<reference evidence="2" key="1">
    <citation type="submission" date="2023-07" db="EMBL/GenBank/DDBJ databases">
        <title>Fictibacillus sp. isolated from freshwater pond.</title>
        <authorList>
            <person name="Kirdat K."/>
            <person name="Bhat A."/>
            <person name="Mourya A."/>
            <person name="Yadav A."/>
        </authorList>
    </citation>
    <scope>NUCLEOTIDE SEQUENCE</scope>
    <source>
        <strain evidence="2">NE201</strain>
    </source>
</reference>
<feature type="compositionally biased region" description="Basic and acidic residues" evidence="1">
    <location>
        <begin position="85"/>
        <end position="101"/>
    </location>
</feature>
<accession>A0ABT8I115</accession>
<protein>
    <recommendedName>
        <fullName evidence="4">Spore germination protein</fullName>
    </recommendedName>
</protein>
<evidence type="ECO:0008006" key="4">
    <source>
        <dbReference type="Google" id="ProtNLM"/>
    </source>
</evidence>
<feature type="region of interest" description="Disordered" evidence="1">
    <location>
        <begin position="75"/>
        <end position="101"/>
    </location>
</feature>
<evidence type="ECO:0000313" key="3">
    <source>
        <dbReference type="Proteomes" id="UP001172721"/>
    </source>
</evidence>
<dbReference type="Proteomes" id="UP001172721">
    <property type="component" value="Unassembled WGS sequence"/>
</dbReference>
<evidence type="ECO:0000256" key="1">
    <source>
        <dbReference type="SAM" id="MobiDB-lite"/>
    </source>
</evidence>
<comment type="caution">
    <text evidence="2">The sequence shown here is derived from an EMBL/GenBank/DDBJ whole genome shotgun (WGS) entry which is preliminary data.</text>
</comment>
<organism evidence="2 3">
    <name type="scientific">Fictibacillus fluitans</name>
    <dbReference type="NCBI Taxonomy" id="3058422"/>
    <lineage>
        <taxon>Bacteria</taxon>
        <taxon>Bacillati</taxon>
        <taxon>Bacillota</taxon>
        <taxon>Bacilli</taxon>
        <taxon>Bacillales</taxon>
        <taxon>Fictibacillaceae</taxon>
        <taxon>Fictibacillus</taxon>
    </lineage>
</organism>
<dbReference type="EMBL" id="JAUHTR010000013">
    <property type="protein sequence ID" value="MDN4526707.1"/>
    <property type="molecule type" value="Genomic_DNA"/>
</dbReference>
<proteinExistence type="predicted"/>
<name>A0ABT8I115_9BACL</name>
<dbReference type="RefSeq" id="WP_301167725.1">
    <property type="nucleotide sequence ID" value="NZ_JAUHTR010000013.1"/>
</dbReference>
<sequence>MGKSSKMNVLFNSINVNVIAANSGIFVGSNTQLYWNSVNKLNSGAGNVLGSGNFSTGNINVLYDNDLIDTCTKILENGDDDKDDGSDKTKNKPESQNNSKE</sequence>
<gene>
    <name evidence="2" type="ORF">QYB97_19660</name>
</gene>